<accession>A0AAQ3KXX4</accession>
<dbReference type="Proteomes" id="UP001327560">
    <property type="component" value="Chromosome 8"/>
</dbReference>
<dbReference type="FunFam" id="1.10.10.10:FF:000037">
    <property type="entry name" value="Heat stress transcription factor B-4"/>
    <property type="match status" value="1"/>
</dbReference>
<dbReference type="Gene3D" id="1.10.10.10">
    <property type="entry name" value="Winged helix-like DNA-binding domain superfamily/Winged helix DNA-binding domain"/>
    <property type="match status" value="1"/>
</dbReference>
<evidence type="ECO:0000256" key="9">
    <source>
        <dbReference type="RuleBase" id="RU004020"/>
    </source>
</evidence>
<evidence type="ECO:0000313" key="12">
    <source>
        <dbReference type="Proteomes" id="UP001327560"/>
    </source>
</evidence>
<dbReference type="Pfam" id="PF00447">
    <property type="entry name" value="HSF_DNA-bind"/>
    <property type="match status" value="1"/>
</dbReference>
<name>A0AAQ3KXX4_9LILI</name>
<sequence>MTFHMERSGDMVASMDSPKPVPAPFLTKTYQLVDDPCTDHIVSWGEDDSTFIVWRPAEFSRDLLPNFFKHNNFSSFVRQLNTYGFRKIAADRWEFANEYFRRGEKHLLSEIHRRRTSQVSQSLHCHGHHQHQAFYPAVEVGSWIDPPLTVAGAGDTDFISALSEDNRRLRKKNCILLSELTHMKKLYNDIIYFIQHHVNPVTHEQRLVHPRNRLIELEPHDQTQPPLQVQPSKAHRSITISEESSSGLKLFGFQIHGKKRVHCQTICIPESNSEAQEREAVRDLCFKHNGVFYGVGMCTRMVAVRLVLSNVSELLSNKIPIPFTISPPLLLLLLPRFRSLQLPPSTALHPLRPSSTLDLLHPSFTPNSLLSSLSSNVGGGGDPSSALKERPITDLTPSSTCAALSLSLASRKIG</sequence>
<dbReference type="GO" id="GO:0003700">
    <property type="term" value="F:DNA-binding transcription factor activity"/>
    <property type="evidence" value="ECO:0007669"/>
    <property type="project" value="InterPro"/>
</dbReference>
<dbReference type="SUPFAM" id="SSF46785">
    <property type="entry name" value="Winged helix' DNA-binding domain"/>
    <property type="match status" value="1"/>
</dbReference>
<dbReference type="PANTHER" id="PTHR10015:SF304">
    <property type="entry name" value="HEAT STRESS TRANSCRIPTION FACTOR B-4B"/>
    <property type="match status" value="1"/>
</dbReference>
<evidence type="ECO:0000256" key="3">
    <source>
        <dbReference type="ARBA" id="ARBA00022553"/>
    </source>
</evidence>
<dbReference type="InterPro" id="IPR036388">
    <property type="entry name" value="WH-like_DNA-bd_sf"/>
</dbReference>
<evidence type="ECO:0000256" key="4">
    <source>
        <dbReference type="ARBA" id="ARBA00023015"/>
    </source>
</evidence>
<dbReference type="AlphaFoldDB" id="A0AAQ3KXX4"/>
<evidence type="ECO:0000256" key="6">
    <source>
        <dbReference type="ARBA" id="ARBA00023125"/>
    </source>
</evidence>
<evidence type="ECO:0000256" key="2">
    <source>
        <dbReference type="ARBA" id="ARBA00011233"/>
    </source>
</evidence>
<comment type="subunit">
    <text evidence="2">Homotrimer.</text>
</comment>
<evidence type="ECO:0000259" key="10">
    <source>
        <dbReference type="PROSITE" id="PS00434"/>
    </source>
</evidence>
<gene>
    <name evidence="11" type="ORF">Cni_G25907</name>
</gene>
<keyword evidence="12" id="KW-1185">Reference proteome</keyword>
<keyword evidence="3" id="KW-0597">Phosphoprotein</keyword>
<keyword evidence="5" id="KW-0346">Stress response</keyword>
<organism evidence="11 12">
    <name type="scientific">Canna indica</name>
    <name type="common">Indian-shot</name>
    <dbReference type="NCBI Taxonomy" id="4628"/>
    <lineage>
        <taxon>Eukaryota</taxon>
        <taxon>Viridiplantae</taxon>
        <taxon>Streptophyta</taxon>
        <taxon>Embryophyta</taxon>
        <taxon>Tracheophyta</taxon>
        <taxon>Spermatophyta</taxon>
        <taxon>Magnoliopsida</taxon>
        <taxon>Liliopsida</taxon>
        <taxon>Zingiberales</taxon>
        <taxon>Cannaceae</taxon>
        <taxon>Canna</taxon>
    </lineage>
</organism>
<dbReference type="InterPro" id="IPR000232">
    <property type="entry name" value="HSF_DNA-bd"/>
</dbReference>
<dbReference type="GO" id="GO:0006357">
    <property type="term" value="P:regulation of transcription by RNA polymerase II"/>
    <property type="evidence" value="ECO:0007669"/>
    <property type="project" value="TreeGrafter"/>
</dbReference>
<dbReference type="PROSITE" id="PS00434">
    <property type="entry name" value="HSF_DOMAIN"/>
    <property type="match status" value="1"/>
</dbReference>
<dbReference type="PANTHER" id="PTHR10015">
    <property type="entry name" value="HEAT SHOCK TRANSCRIPTION FACTOR"/>
    <property type="match status" value="1"/>
</dbReference>
<evidence type="ECO:0000256" key="5">
    <source>
        <dbReference type="ARBA" id="ARBA00023016"/>
    </source>
</evidence>
<comment type="similarity">
    <text evidence="9">Belongs to the HSF family.</text>
</comment>
<protein>
    <recommendedName>
        <fullName evidence="10">HSF-type DNA-binding domain-containing protein</fullName>
    </recommendedName>
</protein>
<dbReference type="SMART" id="SM00415">
    <property type="entry name" value="HSF"/>
    <property type="match status" value="1"/>
</dbReference>
<comment type="subcellular location">
    <subcellularLocation>
        <location evidence="1">Nucleus</location>
    </subcellularLocation>
</comment>
<evidence type="ECO:0000313" key="11">
    <source>
        <dbReference type="EMBL" id="WOL17118.1"/>
    </source>
</evidence>
<proteinExistence type="inferred from homology"/>
<dbReference type="InterPro" id="IPR036390">
    <property type="entry name" value="WH_DNA-bd_sf"/>
</dbReference>
<reference evidence="11 12" key="1">
    <citation type="submission" date="2023-10" db="EMBL/GenBank/DDBJ databases">
        <title>Chromosome-scale genome assembly provides insights into flower coloration mechanisms of Canna indica.</title>
        <authorList>
            <person name="Li C."/>
        </authorList>
    </citation>
    <scope>NUCLEOTIDE SEQUENCE [LARGE SCALE GENOMIC DNA]</scope>
    <source>
        <tissue evidence="11">Flower</tissue>
    </source>
</reference>
<evidence type="ECO:0000256" key="8">
    <source>
        <dbReference type="ARBA" id="ARBA00023242"/>
    </source>
</evidence>
<evidence type="ECO:0000256" key="1">
    <source>
        <dbReference type="ARBA" id="ARBA00004123"/>
    </source>
</evidence>
<dbReference type="GO" id="GO:0005634">
    <property type="term" value="C:nucleus"/>
    <property type="evidence" value="ECO:0007669"/>
    <property type="project" value="UniProtKB-SubCell"/>
</dbReference>
<dbReference type="PRINTS" id="PR00056">
    <property type="entry name" value="HSFDOMAIN"/>
</dbReference>
<feature type="domain" description="HSF-type DNA-binding" evidence="10">
    <location>
        <begin position="64"/>
        <end position="88"/>
    </location>
</feature>
<keyword evidence="7" id="KW-0804">Transcription</keyword>
<dbReference type="EMBL" id="CP136897">
    <property type="protein sequence ID" value="WOL17118.1"/>
    <property type="molecule type" value="Genomic_DNA"/>
</dbReference>
<keyword evidence="4" id="KW-0805">Transcription regulation</keyword>
<evidence type="ECO:0000256" key="7">
    <source>
        <dbReference type="ARBA" id="ARBA00023163"/>
    </source>
</evidence>
<keyword evidence="8" id="KW-0539">Nucleus</keyword>
<keyword evidence="6" id="KW-0238">DNA-binding</keyword>
<dbReference type="GO" id="GO:0000978">
    <property type="term" value="F:RNA polymerase II cis-regulatory region sequence-specific DNA binding"/>
    <property type="evidence" value="ECO:0007669"/>
    <property type="project" value="TreeGrafter"/>
</dbReference>